<dbReference type="InterPro" id="IPR015943">
    <property type="entry name" value="WD40/YVTN_repeat-like_dom_sf"/>
</dbReference>
<dbReference type="PANTHER" id="PTHR19848:SF0">
    <property type="entry name" value="NOTCHLESS PROTEIN HOMOLOG 1"/>
    <property type="match status" value="1"/>
</dbReference>
<dbReference type="GO" id="GO:0000027">
    <property type="term" value="P:ribosomal large subunit assembly"/>
    <property type="evidence" value="ECO:0007669"/>
    <property type="project" value="TreeGrafter"/>
</dbReference>
<evidence type="ECO:0000256" key="5">
    <source>
        <dbReference type="PROSITE-ProRule" id="PRU00221"/>
    </source>
</evidence>
<dbReference type="GO" id="GO:0005730">
    <property type="term" value="C:nucleolus"/>
    <property type="evidence" value="ECO:0007669"/>
    <property type="project" value="TreeGrafter"/>
</dbReference>
<dbReference type="PANTHER" id="PTHR19848">
    <property type="entry name" value="WD40 REPEAT PROTEIN"/>
    <property type="match status" value="1"/>
</dbReference>
<dbReference type="PROSITE" id="PS50082">
    <property type="entry name" value="WD_REPEATS_2"/>
    <property type="match status" value="1"/>
</dbReference>
<dbReference type="OrthoDB" id="10267436at2759"/>
<evidence type="ECO:0000256" key="1">
    <source>
        <dbReference type="ARBA" id="ARBA00004123"/>
    </source>
</evidence>
<evidence type="ECO:0000313" key="7">
    <source>
        <dbReference type="Proteomes" id="UP000886523"/>
    </source>
</evidence>
<comment type="caution">
    <text evidence="6">The sequence shown here is derived from an EMBL/GenBank/DDBJ whole genome shotgun (WGS) entry which is preliminary data.</text>
</comment>
<keyword evidence="4" id="KW-0539">Nucleus</keyword>
<dbReference type="SMART" id="SM00320">
    <property type="entry name" value="WD40"/>
    <property type="match status" value="4"/>
</dbReference>
<dbReference type="Proteomes" id="UP000886523">
    <property type="component" value="Unassembled WGS sequence"/>
</dbReference>
<evidence type="ECO:0000256" key="2">
    <source>
        <dbReference type="ARBA" id="ARBA00022574"/>
    </source>
</evidence>
<dbReference type="PROSITE" id="PS50294">
    <property type="entry name" value="WD_REPEATS_REGION"/>
    <property type="match status" value="1"/>
</dbReference>
<dbReference type="Gene3D" id="2.130.10.10">
    <property type="entry name" value="YVTN repeat-like/Quinoprotein amine dehydrogenase"/>
    <property type="match status" value="2"/>
</dbReference>
<dbReference type="InterPro" id="IPR036322">
    <property type="entry name" value="WD40_repeat_dom_sf"/>
</dbReference>
<reference evidence="6" key="1">
    <citation type="journal article" date="2020" name="Nat. Commun.">
        <title>Large-scale genome sequencing of mycorrhizal fungi provides insights into the early evolution of symbiotic traits.</title>
        <authorList>
            <person name="Miyauchi S."/>
            <person name="Kiss E."/>
            <person name="Kuo A."/>
            <person name="Drula E."/>
            <person name="Kohler A."/>
            <person name="Sanchez-Garcia M."/>
            <person name="Morin E."/>
            <person name="Andreopoulos B."/>
            <person name="Barry K.W."/>
            <person name="Bonito G."/>
            <person name="Buee M."/>
            <person name="Carver A."/>
            <person name="Chen C."/>
            <person name="Cichocki N."/>
            <person name="Clum A."/>
            <person name="Culley D."/>
            <person name="Crous P.W."/>
            <person name="Fauchery L."/>
            <person name="Girlanda M."/>
            <person name="Hayes R.D."/>
            <person name="Keri Z."/>
            <person name="LaButti K."/>
            <person name="Lipzen A."/>
            <person name="Lombard V."/>
            <person name="Magnuson J."/>
            <person name="Maillard F."/>
            <person name="Murat C."/>
            <person name="Nolan M."/>
            <person name="Ohm R.A."/>
            <person name="Pangilinan J."/>
            <person name="Pereira M.F."/>
            <person name="Perotto S."/>
            <person name="Peter M."/>
            <person name="Pfister S."/>
            <person name="Riley R."/>
            <person name="Sitrit Y."/>
            <person name="Stielow J.B."/>
            <person name="Szollosi G."/>
            <person name="Zifcakova L."/>
            <person name="Stursova M."/>
            <person name="Spatafora J.W."/>
            <person name="Tedersoo L."/>
            <person name="Vaario L.M."/>
            <person name="Yamada A."/>
            <person name="Yan M."/>
            <person name="Wang P."/>
            <person name="Xu J."/>
            <person name="Bruns T."/>
            <person name="Baldrian P."/>
            <person name="Vilgalys R."/>
            <person name="Dunand C."/>
            <person name="Henrissat B."/>
            <person name="Grigoriev I.V."/>
            <person name="Hibbett D."/>
            <person name="Nagy L.G."/>
            <person name="Martin F.M."/>
        </authorList>
    </citation>
    <scope>NUCLEOTIDE SEQUENCE</scope>
    <source>
        <strain evidence="6">UP504</strain>
    </source>
</reference>
<organism evidence="6 7">
    <name type="scientific">Hydnum rufescens UP504</name>
    <dbReference type="NCBI Taxonomy" id="1448309"/>
    <lineage>
        <taxon>Eukaryota</taxon>
        <taxon>Fungi</taxon>
        <taxon>Dikarya</taxon>
        <taxon>Basidiomycota</taxon>
        <taxon>Agaricomycotina</taxon>
        <taxon>Agaricomycetes</taxon>
        <taxon>Cantharellales</taxon>
        <taxon>Hydnaceae</taxon>
        <taxon>Hydnum</taxon>
    </lineage>
</organism>
<proteinExistence type="predicted"/>
<dbReference type="InterPro" id="IPR001680">
    <property type="entry name" value="WD40_rpt"/>
</dbReference>
<protein>
    <submittedName>
        <fullName evidence="6">Uncharacterized protein</fullName>
    </submittedName>
</protein>
<dbReference type="SUPFAM" id="SSF50978">
    <property type="entry name" value="WD40 repeat-like"/>
    <property type="match status" value="1"/>
</dbReference>
<evidence type="ECO:0000313" key="6">
    <source>
        <dbReference type="EMBL" id="KAF9503644.1"/>
    </source>
</evidence>
<evidence type="ECO:0000256" key="3">
    <source>
        <dbReference type="ARBA" id="ARBA00022737"/>
    </source>
</evidence>
<gene>
    <name evidence="6" type="ORF">BS47DRAFT_1386415</name>
</gene>
<accession>A0A9P6ADB6</accession>
<dbReference type="Pfam" id="PF00400">
    <property type="entry name" value="WD40"/>
    <property type="match status" value="2"/>
</dbReference>
<sequence>MELPSHTLAGHKSWMLCVEWEAREWKLVTSGHDGQVCIWDPKSGKPLGDALKGHMKWITLLAWGLIHIILEWHHCQRITLCAFGQQSHNYQGSCLGGDHSIQVWDADNGKVVYILKDHAHWVTTLALNTDFVLCTSPYDHMGKHYGFNSYSSPAQMITHFSSGLFLGLRQRWVCQNHPQDSWGIRDSPYGQWAASVGFDNCLRVWGGQMGNVSKDHTVKVTHFSATTSHEDPASGFSFNIAPEIQLTKYLKMSNSTANLDNCSVCHQEGVEANSRTSRNFSASHTGYKACNIWETVGIYMESCFNYIPMDSIEK</sequence>
<comment type="subcellular location">
    <subcellularLocation>
        <location evidence="1">Nucleus</location>
    </subcellularLocation>
</comment>
<keyword evidence="3" id="KW-0677">Repeat</keyword>
<name>A0A9P6ADB6_9AGAM</name>
<dbReference type="AlphaFoldDB" id="A0A9P6ADB6"/>
<evidence type="ECO:0000256" key="4">
    <source>
        <dbReference type="ARBA" id="ARBA00023242"/>
    </source>
</evidence>
<feature type="repeat" description="WD" evidence="5">
    <location>
        <begin position="8"/>
        <end position="49"/>
    </location>
</feature>
<dbReference type="EMBL" id="MU129321">
    <property type="protein sequence ID" value="KAF9503644.1"/>
    <property type="molecule type" value="Genomic_DNA"/>
</dbReference>
<keyword evidence="7" id="KW-1185">Reference proteome</keyword>
<keyword evidence="2 5" id="KW-0853">WD repeat</keyword>